<sequence length="140" mass="15759">MSGTIPDGSGSGFGRFRVNPRPSYSERMTATRSELRALVKEKLCQITGKHDAQMRWSRTSYMRDVVARYKVRIEGWPLDDVPFKNLSDVPNLPKLELLLAGFRDGTIRFRAITEDEYTAMAADPTPWIGADTSSNEDTEA</sequence>
<keyword evidence="3" id="KW-1185">Reference proteome</keyword>
<proteinExistence type="predicted"/>
<dbReference type="EMBL" id="KZ857385">
    <property type="protein sequence ID" value="RDX54100.1"/>
    <property type="molecule type" value="Genomic_DNA"/>
</dbReference>
<dbReference type="OrthoDB" id="3253416at2759"/>
<organism evidence="2 3">
    <name type="scientific">Lentinus brumalis</name>
    <dbReference type="NCBI Taxonomy" id="2498619"/>
    <lineage>
        <taxon>Eukaryota</taxon>
        <taxon>Fungi</taxon>
        <taxon>Dikarya</taxon>
        <taxon>Basidiomycota</taxon>
        <taxon>Agaricomycotina</taxon>
        <taxon>Agaricomycetes</taxon>
        <taxon>Polyporales</taxon>
        <taxon>Polyporaceae</taxon>
        <taxon>Lentinus</taxon>
    </lineage>
</organism>
<protein>
    <submittedName>
        <fullName evidence="2">Uncharacterized protein</fullName>
    </submittedName>
</protein>
<dbReference type="AlphaFoldDB" id="A0A371DNH7"/>
<name>A0A371DNH7_9APHY</name>
<feature type="region of interest" description="Disordered" evidence="1">
    <location>
        <begin position="1"/>
        <end position="27"/>
    </location>
</feature>
<evidence type="ECO:0000313" key="3">
    <source>
        <dbReference type="Proteomes" id="UP000256964"/>
    </source>
</evidence>
<dbReference type="STRING" id="139420.A0A371DNH7"/>
<evidence type="ECO:0000256" key="1">
    <source>
        <dbReference type="SAM" id="MobiDB-lite"/>
    </source>
</evidence>
<accession>A0A371DNH7</accession>
<gene>
    <name evidence="2" type="ORF">OH76DRAFT_1341749</name>
</gene>
<dbReference type="Proteomes" id="UP000256964">
    <property type="component" value="Unassembled WGS sequence"/>
</dbReference>
<reference evidence="2 3" key="1">
    <citation type="journal article" date="2018" name="Biotechnol. Biofuels">
        <title>Integrative visual omics of the white-rot fungus Polyporus brumalis exposes the biotechnological potential of its oxidative enzymes for delignifying raw plant biomass.</title>
        <authorList>
            <person name="Miyauchi S."/>
            <person name="Rancon A."/>
            <person name="Drula E."/>
            <person name="Hage H."/>
            <person name="Chaduli D."/>
            <person name="Favel A."/>
            <person name="Grisel S."/>
            <person name="Henrissat B."/>
            <person name="Herpoel-Gimbert I."/>
            <person name="Ruiz-Duenas F.J."/>
            <person name="Chevret D."/>
            <person name="Hainaut M."/>
            <person name="Lin J."/>
            <person name="Wang M."/>
            <person name="Pangilinan J."/>
            <person name="Lipzen A."/>
            <person name="Lesage-Meessen L."/>
            <person name="Navarro D."/>
            <person name="Riley R."/>
            <person name="Grigoriev I.V."/>
            <person name="Zhou S."/>
            <person name="Raouche S."/>
            <person name="Rosso M.N."/>
        </authorList>
    </citation>
    <scope>NUCLEOTIDE SEQUENCE [LARGE SCALE GENOMIC DNA]</scope>
    <source>
        <strain evidence="2 3">BRFM 1820</strain>
    </source>
</reference>
<evidence type="ECO:0000313" key="2">
    <source>
        <dbReference type="EMBL" id="RDX54100.1"/>
    </source>
</evidence>